<accession>A0ABY9QCX6</accession>
<keyword evidence="1" id="KW-0175">Coiled coil</keyword>
<protein>
    <recommendedName>
        <fullName evidence="4">Flagellar hook-length control protein-like C-terminal domain-containing protein</fullName>
    </recommendedName>
</protein>
<gene>
    <name evidence="2" type="ORF">HSX42_17350</name>
</gene>
<evidence type="ECO:0000313" key="2">
    <source>
        <dbReference type="EMBL" id="WMV75958.1"/>
    </source>
</evidence>
<proteinExistence type="predicted"/>
<evidence type="ECO:0000313" key="3">
    <source>
        <dbReference type="Proteomes" id="UP001297580"/>
    </source>
</evidence>
<evidence type="ECO:0008006" key="4">
    <source>
        <dbReference type="Google" id="ProtNLM"/>
    </source>
</evidence>
<feature type="coiled-coil region" evidence="1">
    <location>
        <begin position="428"/>
        <end position="475"/>
    </location>
</feature>
<sequence>MIASDQPVVLQNGETYDAVIKEKKGSEAIVHLKGTDVRVQAEGEWPHEGRVMIQIVGEQDGVPVARIVSRPQPEANEQVTRSSAYEPLTTELRQVGAWLQKHGQSLTKETVSILQTFFTEAPGTVEQKLETVRAVINKKLELTSTHLVAVHEALHGKPLGEQLAEIANNLDPSFTLTKREEQGAAKETTQNLTVGLERQGGRTEKAPINGAADLLRQVREQVTREPNLSKAVEYVRQQVVHAPNVDRNVAEQVDRALREVVQLQRQGRESEARMRLNEALVKVEQAARVSEAGRQLRDNRLQASQDLVEQIREVRTQVTKAPELSKALEQVQKQLVENVDVPTEVREKAAIAVKEAQWRKANGQEVLARRTLVQALEDMEHAVQPEKAPTTETSARLQQVREQIAREPNLSKAVEYVRQQVIHAPNVDRNVAEQVDRALREVVQLQRQGRESEARMRLNESLVKAEQAVRALETTVRAVNDVFRPSPGLMKQIQAIRTEAVRTPNLSNTLSQVQKLLAEHSELPGDIRQKIETVLKETMWLQRSGQHAAARAHLVRQLDQIESIAANGRSSVFQPPSPVNETKAPFKMTAVDHISVSLEMTEGAGQEGTSRRFPAPLLEQSGDIDAIGGGLRHAASLANSPNEAVDDAANIEQPIEQLHEAIRRAIKSLQQEPHLEKALDAVGTDIAEAFRTHPHWEQAWADSLASARKLMEKGRELAARQTVLKTLNEIETSIPSTSTERSLDVDRLFDGAWQASLSLESKQFLVQTVTKKMAQAALDFKNVKRDVMRQLETVAQLTENKSPATRLQATSMLEMAIKQLDNAILKSDIMLFTDMATEKQLMKASSALAEAKKRLRQGDSVGARNIVNEVKNMLANLVFKPSEAKVKHFVMMQGDTTADSSKVFLEQMNQVMQPPADGPSARHVFDTIRRLGLTHEYEAAEWLVFKGNQEESASQNMKEVLLRLAQSGNESVARQAEQALTNLTGQQLLNKWDGTAGWQSFFFTLPLLWRNEVQNVNVYVNGRQHGEQIDWENCQLYFLLETRKLGDLGILLHANERNLSITLRNDRDDFAEKAKPFIDMAKERLEEIGYRVTAVNVTKLTNEVQRKDEQPSPVPTARPYRRFAERGYDWTI</sequence>
<organism evidence="2 3">
    <name type="scientific">Geobacillus thermodenitrificans</name>
    <dbReference type="NCBI Taxonomy" id="33940"/>
    <lineage>
        <taxon>Bacteria</taxon>
        <taxon>Bacillati</taxon>
        <taxon>Bacillota</taxon>
        <taxon>Bacilli</taxon>
        <taxon>Bacillales</taxon>
        <taxon>Anoxybacillaceae</taxon>
        <taxon>Geobacillus</taxon>
    </lineage>
</organism>
<evidence type="ECO:0000256" key="1">
    <source>
        <dbReference type="SAM" id="Coils"/>
    </source>
</evidence>
<dbReference type="RefSeq" id="WP_311088172.1">
    <property type="nucleotide sequence ID" value="NZ_CP133461.1"/>
</dbReference>
<dbReference type="EMBL" id="CP133461">
    <property type="protein sequence ID" value="WMV75958.1"/>
    <property type="molecule type" value="Genomic_DNA"/>
</dbReference>
<keyword evidence="3" id="KW-1185">Reference proteome</keyword>
<feature type="coiled-coil region" evidence="1">
    <location>
        <begin position="246"/>
        <end position="273"/>
    </location>
</feature>
<name>A0ABY9QCX6_GEOTD</name>
<reference evidence="2 3" key="1">
    <citation type="submission" date="2023-08" db="EMBL/GenBank/DDBJ databases">
        <title>Complete genome sequence of Geobacillus thermodenitrificans K1041, a genetically tractable strain representative of the genus Geobacillus.</title>
        <authorList>
            <person name="Kani S."/>
            <person name="Suzuki H."/>
        </authorList>
    </citation>
    <scope>NUCLEOTIDE SEQUENCE [LARGE SCALE GENOMIC DNA]</scope>
    <source>
        <strain evidence="2 3">K1041</strain>
    </source>
</reference>
<dbReference type="Proteomes" id="UP001297580">
    <property type="component" value="Chromosome"/>
</dbReference>